<dbReference type="InterPro" id="IPR036397">
    <property type="entry name" value="RNaseH_sf"/>
</dbReference>
<sequence length="110" mass="12673">MLKGVELALRKDWRRVIREGDSLNVIKAFKGVVEAVSWEAESYVSAARQLTQYFDCIVFDWIRRAVNIFAHYARRLGHLESFCFSNSSNVLVSSVDSGSSTEWRLIFMYA</sequence>
<proteinExistence type="predicted"/>
<evidence type="ECO:0000259" key="1">
    <source>
        <dbReference type="Pfam" id="PF13456"/>
    </source>
</evidence>
<evidence type="ECO:0000313" key="2">
    <source>
        <dbReference type="EMBL" id="PON82572.1"/>
    </source>
</evidence>
<comment type="caution">
    <text evidence="2">The sequence shown here is derived from an EMBL/GenBank/DDBJ whole genome shotgun (WGS) entry which is preliminary data.</text>
</comment>
<dbReference type="GO" id="GO:0004523">
    <property type="term" value="F:RNA-DNA hybrid ribonuclease activity"/>
    <property type="evidence" value="ECO:0007669"/>
    <property type="project" value="InterPro"/>
</dbReference>
<dbReference type="OrthoDB" id="914111at2759"/>
<dbReference type="Gene3D" id="3.30.420.10">
    <property type="entry name" value="Ribonuclease H-like superfamily/Ribonuclease H"/>
    <property type="match status" value="1"/>
</dbReference>
<accession>A0A2P5EAL4</accession>
<reference evidence="3" key="1">
    <citation type="submission" date="2016-06" db="EMBL/GenBank/DDBJ databases">
        <title>Parallel loss of symbiosis genes in relatives of nitrogen-fixing non-legume Parasponia.</title>
        <authorList>
            <person name="Van Velzen R."/>
            <person name="Holmer R."/>
            <person name="Bu F."/>
            <person name="Rutten L."/>
            <person name="Van Zeijl A."/>
            <person name="Liu W."/>
            <person name="Santuari L."/>
            <person name="Cao Q."/>
            <person name="Sharma T."/>
            <person name="Shen D."/>
            <person name="Roswanjaya Y."/>
            <person name="Wardhani T."/>
            <person name="Kalhor M.S."/>
            <person name="Jansen J."/>
            <person name="Van den Hoogen J."/>
            <person name="Gungor B."/>
            <person name="Hartog M."/>
            <person name="Hontelez J."/>
            <person name="Verver J."/>
            <person name="Yang W.-C."/>
            <person name="Schijlen E."/>
            <person name="Repin R."/>
            <person name="Schilthuizen M."/>
            <person name="Schranz E."/>
            <person name="Heidstra R."/>
            <person name="Miyata K."/>
            <person name="Fedorova E."/>
            <person name="Kohlen W."/>
            <person name="Bisseling T."/>
            <person name="Smit S."/>
            <person name="Geurts R."/>
        </authorList>
    </citation>
    <scope>NUCLEOTIDE SEQUENCE [LARGE SCALE GENOMIC DNA]</scope>
    <source>
        <strain evidence="3">cv. RG33-2</strain>
    </source>
</reference>
<dbReference type="InterPro" id="IPR002156">
    <property type="entry name" value="RNaseH_domain"/>
</dbReference>
<dbReference type="EMBL" id="JXTC01000192">
    <property type="protein sequence ID" value="PON82572.1"/>
    <property type="molecule type" value="Genomic_DNA"/>
</dbReference>
<evidence type="ECO:0000313" key="3">
    <source>
        <dbReference type="Proteomes" id="UP000237000"/>
    </source>
</evidence>
<feature type="domain" description="RNase H type-1" evidence="1">
    <location>
        <begin position="2"/>
        <end position="72"/>
    </location>
</feature>
<name>A0A2P5EAL4_TREOI</name>
<dbReference type="GO" id="GO:0003676">
    <property type="term" value="F:nucleic acid binding"/>
    <property type="evidence" value="ECO:0007669"/>
    <property type="project" value="InterPro"/>
</dbReference>
<dbReference type="Proteomes" id="UP000237000">
    <property type="component" value="Unassembled WGS sequence"/>
</dbReference>
<dbReference type="InParanoid" id="A0A2P5EAL4"/>
<organism evidence="2 3">
    <name type="scientific">Trema orientale</name>
    <name type="common">Charcoal tree</name>
    <name type="synonym">Celtis orientalis</name>
    <dbReference type="NCBI Taxonomy" id="63057"/>
    <lineage>
        <taxon>Eukaryota</taxon>
        <taxon>Viridiplantae</taxon>
        <taxon>Streptophyta</taxon>
        <taxon>Embryophyta</taxon>
        <taxon>Tracheophyta</taxon>
        <taxon>Spermatophyta</taxon>
        <taxon>Magnoliopsida</taxon>
        <taxon>eudicotyledons</taxon>
        <taxon>Gunneridae</taxon>
        <taxon>Pentapetalae</taxon>
        <taxon>rosids</taxon>
        <taxon>fabids</taxon>
        <taxon>Rosales</taxon>
        <taxon>Cannabaceae</taxon>
        <taxon>Trema</taxon>
    </lineage>
</organism>
<protein>
    <recommendedName>
        <fullName evidence="1">RNase H type-1 domain-containing protein</fullName>
    </recommendedName>
</protein>
<gene>
    <name evidence="2" type="ORF">TorRG33x02_216570</name>
</gene>
<keyword evidence="3" id="KW-1185">Reference proteome</keyword>
<dbReference type="Pfam" id="PF13456">
    <property type="entry name" value="RVT_3"/>
    <property type="match status" value="1"/>
</dbReference>
<dbReference type="AlphaFoldDB" id="A0A2P5EAL4"/>